<feature type="transmembrane region" description="Helical" evidence="1">
    <location>
        <begin position="284"/>
        <end position="317"/>
    </location>
</feature>
<accession>U2DP55</accession>
<dbReference type="RefSeq" id="WP_021029339.1">
    <property type="nucleotide sequence ID" value="NZ_AFNT02000003.1"/>
</dbReference>
<dbReference type="PROSITE" id="PS51354">
    <property type="entry name" value="GLUTAREDOXIN_2"/>
    <property type="match status" value="1"/>
</dbReference>
<dbReference type="SUPFAM" id="SSF52833">
    <property type="entry name" value="Thioredoxin-like"/>
    <property type="match status" value="1"/>
</dbReference>
<dbReference type="Proteomes" id="UP000003861">
    <property type="component" value="Unassembled WGS sequence"/>
</dbReference>
<dbReference type="InterPro" id="IPR036249">
    <property type="entry name" value="Thioredoxin-like_sf"/>
</dbReference>
<reference evidence="2 3" key="2">
    <citation type="journal article" date="2013" name="PLoS ONE">
        <title>INDIGO - INtegrated Data Warehouse of MIcrobial GenOmes with Examples from the Red Sea Extremophiles.</title>
        <authorList>
            <person name="Alam I."/>
            <person name="Antunes A."/>
            <person name="Kamau A.A."/>
            <person name="Ba Alawi W."/>
            <person name="Kalkatawi M."/>
            <person name="Stingl U."/>
            <person name="Bajic V.B."/>
        </authorList>
    </citation>
    <scope>NUCLEOTIDE SEQUENCE [LARGE SCALE GENOMIC DNA]</scope>
    <source>
        <strain evidence="2 3">SARL4B</strain>
    </source>
</reference>
<name>U2DP55_9EURY</name>
<feature type="transmembrane region" description="Helical" evidence="1">
    <location>
        <begin position="201"/>
        <end position="228"/>
    </location>
</feature>
<organism evidence="2 3">
    <name type="scientific">Halorhabdus tiamatea SARL4B</name>
    <dbReference type="NCBI Taxonomy" id="1033806"/>
    <lineage>
        <taxon>Archaea</taxon>
        <taxon>Methanobacteriati</taxon>
        <taxon>Methanobacteriota</taxon>
        <taxon>Stenosarchaea group</taxon>
        <taxon>Halobacteria</taxon>
        <taxon>Halobacteriales</taxon>
        <taxon>Haloarculaceae</taxon>
        <taxon>Halorhabdus</taxon>
    </lineage>
</organism>
<feature type="transmembrane region" description="Helical" evidence="1">
    <location>
        <begin position="329"/>
        <end position="347"/>
    </location>
</feature>
<feature type="transmembrane region" description="Helical" evidence="1">
    <location>
        <begin position="164"/>
        <end position="189"/>
    </location>
</feature>
<keyword evidence="1 2" id="KW-0812">Transmembrane</keyword>
<sequence>MRDYTRLAILIVLIGALSIPAPAVALDGDNATNQIDEEQLVEGHTQPSNESVANSSREVSAVYFYTDSCPDCQRVDDYLDGIDNSRLNIVKRSAIPYSDEMVEYGEQYGVPEKKRTGVPIMYFEDDYALGSDDIISTIDTKLASNETSALPSLADEYESNPPGLLAIGVIAFSDAINPCALAILLILLTTLISRAGGRTNAVLSAGLAYTGTIFALYFAIGMLLIYGFKSVGSITGLAPAFMTQLVGVLAIALGAIYVSNYELKVPKSWRPKMQRQVTERLWRYNSVTLGAVIAGAVVSLFLLPCTAGPYVVAAGWLAGTTWSTAIPHLLVYNIIFVLPMLGITLAVYRGLPASTIDEWKNDYQDDFRLSMGVVLILLGLVVLFL</sequence>
<feature type="transmembrane region" description="Helical" evidence="1">
    <location>
        <begin position="367"/>
        <end position="384"/>
    </location>
</feature>
<evidence type="ECO:0000256" key="1">
    <source>
        <dbReference type="SAM" id="Phobius"/>
    </source>
</evidence>
<dbReference type="AlphaFoldDB" id="U2DP55"/>
<evidence type="ECO:0000313" key="2">
    <source>
        <dbReference type="EMBL" id="ERJ07422.1"/>
    </source>
</evidence>
<reference evidence="2 3" key="1">
    <citation type="journal article" date="2011" name="J. Bacteriol.">
        <title>Genome sequence of Halorhabdus tiamatea, the first archaeon isolated from a deep-sea anoxic brine lake.</title>
        <authorList>
            <person name="Antunes A."/>
            <person name="Alam I."/>
            <person name="Bajic V.B."/>
            <person name="Stingl U."/>
        </authorList>
    </citation>
    <scope>NUCLEOTIDE SEQUENCE [LARGE SCALE GENOMIC DNA]</scope>
    <source>
        <strain evidence="2 3">SARL4B</strain>
    </source>
</reference>
<keyword evidence="1" id="KW-1133">Transmembrane helix</keyword>
<gene>
    <name evidence="2" type="ORF">HLRTI_000464</name>
</gene>
<keyword evidence="1" id="KW-0472">Membrane</keyword>
<dbReference type="EMBL" id="AFNT02000003">
    <property type="protein sequence ID" value="ERJ07422.1"/>
    <property type="molecule type" value="Genomic_DNA"/>
</dbReference>
<comment type="caution">
    <text evidence="2">The sequence shown here is derived from an EMBL/GenBank/DDBJ whole genome shotgun (WGS) entry which is preliminary data.</text>
</comment>
<protein>
    <submittedName>
        <fullName evidence="2">Cytochrome c biosis transmembrane protein</fullName>
    </submittedName>
</protein>
<proteinExistence type="predicted"/>
<evidence type="ECO:0000313" key="3">
    <source>
        <dbReference type="Proteomes" id="UP000003861"/>
    </source>
</evidence>
<dbReference type="PATRIC" id="fig|1033806.13.peg.391"/>
<feature type="transmembrane region" description="Helical" evidence="1">
    <location>
        <begin position="240"/>
        <end position="263"/>
    </location>
</feature>